<feature type="region of interest" description="Disordered" evidence="5">
    <location>
        <begin position="835"/>
        <end position="999"/>
    </location>
</feature>
<dbReference type="Pfam" id="PF00622">
    <property type="entry name" value="SPRY"/>
    <property type="match status" value="1"/>
</dbReference>
<dbReference type="PANTHER" id="PTHR12381:SF56">
    <property type="entry name" value="B30.2_SPRY DOMAIN-CONTAINING PROTEIN-RELATED"/>
    <property type="match status" value="1"/>
</dbReference>
<evidence type="ECO:0000256" key="5">
    <source>
        <dbReference type="SAM" id="MobiDB-lite"/>
    </source>
</evidence>
<reference evidence="8" key="1">
    <citation type="submission" date="2019-11" db="EMBL/GenBank/DDBJ databases">
        <title>The nuclear and mitochondrial genomes of Frieseomelitta varia - a highly eusocial stingless bee (Meliponini) with a permanently sterile worker caste.</title>
        <authorList>
            <person name="Freitas F.C.P."/>
            <person name="Lourenco A.P."/>
            <person name="Nunes F.M.F."/>
            <person name="Paschoal A.R."/>
            <person name="Abreu F.C.P."/>
            <person name="Barbin F.O."/>
            <person name="Bataglia L."/>
            <person name="Cardoso-Junior C.A.M."/>
            <person name="Cervoni M.S."/>
            <person name="Silva S.R."/>
            <person name="Dalarmi F."/>
            <person name="Del Lama M.A."/>
            <person name="Depintor T.S."/>
            <person name="Ferreira K.M."/>
            <person name="Goria P.S."/>
            <person name="Jaskot M.C."/>
            <person name="Lago D.C."/>
            <person name="Luna-Lucena D."/>
            <person name="Moda L.M."/>
            <person name="Nascimento L."/>
            <person name="Pedrino M."/>
            <person name="Rabico F.O."/>
            <person name="Sanches F.C."/>
            <person name="Santos D.E."/>
            <person name="Santos C.G."/>
            <person name="Vieira J."/>
            <person name="Lopes T.F."/>
            <person name="Barchuk A.R."/>
            <person name="Hartfelder K."/>
            <person name="Simoes Z.L.P."/>
            <person name="Bitondi M.M.G."/>
            <person name="Pinheiro D.G."/>
        </authorList>
    </citation>
    <scope>NUCLEOTIDE SEQUENCE</scope>
    <source>
        <strain evidence="8">USP_RPSP 00005682</strain>
        <tissue evidence="8">Whole individual</tissue>
    </source>
</reference>
<dbReference type="GO" id="GO:0005634">
    <property type="term" value="C:nucleus"/>
    <property type="evidence" value="ECO:0007669"/>
    <property type="project" value="UniProtKB-SubCell"/>
</dbReference>
<dbReference type="Proteomes" id="UP000655588">
    <property type="component" value="Unassembled WGS sequence"/>
</dbReference>
<dbReference type="SMART" id="SM00513">
    <property type="entry name" value="SAP"/>
    <property type="match status" value="1"/>
</dbReference>
<feature type="region of interest" description="Disordered" evidence="5">
    <location>
        <begin position="327"/>
        <end position="441"/>
    </location>
</feature>
<dbReference type="InterPro" id="IPR036361">
    <property type="entry name" value="SAP_dom_sf"/>
</dbReference>
<dbReference type="InterPro" id="IPR043136">
    <property type="entry name" value="B30.2/SPRY_sf"/>
</dbReference>
<dbReference type="OrthoDB" id="445357at2759"/>
<feature type="compositionally biased region" description="Basic and acidic residues" evidence="5">
    <location>
        <begin position="366"/>
        <end position="387"/>
    </location>
</feature>
<feature type="compositionally biased region" description="Basic and acidic residues" evidence="5">
    <location>
        <begin position="165"/>
        <end position="181"/>
    </location>
</feature>
<dbReference type="Gene3D" id="2.60.120.920">
    <property type="match status" value="1"/>
</dbReference>
<dbReference type="PROSITE" id="PS50188">
    <property type="entry name" value="B302_SPRY"/>
    <property type="match status" value="1"/>
</dbReference>
<keyword evidence="2" id="KW-0488">Methylation</keyword>
<evidence type="ECO:0000256" key="4">
    <source>
        <dbReference type="ARBA" id="ARBA00023242"/>
    </source>
</evidence>
<dbReference type="InterPro" id="IPR035778">
    <property type="entry name" value="SPRY_hnRNP_U"/>
</dbReference>
<dbReference type="EMBL" id="WNWW01000447">
    <property type="protein sequence ID" value="KAF3424753.1"/>
    <property type="molecule type" value="Genomic_DNA"/>
</dbReference>
<dbReference type="Gene3D" id="3.40.50.300">
    <property type="entry name" value="P-loop containing nucleotide triphosphate hydrolases"/>
    <property type="match status" value="1"/>
</dbReference>
<feature type="region of interest" description="Disordered" evidence="5">
    <location>
        <begin position="224"/>
        <end position="251"/>
    </location>
</feature>
<feature type="compositionally biased region" description="Basic and acidic residues" evidence="5">
    <location>
        <begin position="937"/>
        <end position="949"/>
    </location>
</feature>
<name>A0A833W918_9HYME</name>
<proteinExistence type="predicted"/>
<dbReference type="SUPFAM" id="SSF52540">
    <property type="entry name" value="P-loop containing nucleoside triphosphate hydrolases"/>
    <property type="match status" value="1"/>
</dbReference>
<feature type="compositionally biased region" description="Low complexity" evidence="5">
    <location>
        <begin position="131"/>
        <end position="143"/>
    </location>
</feature>
<dbReference type="PROSITE" id="PS50800">
    <property type="entry name" value="SAP"/>
    <property type="match status" value="1"/>
</dbReference>
<accession>A0A833W918</accession>
<dbReference type="AlphaFoldDB" id="A0A833W918"/>
<organism evidence="8 9">
    <name type="scientific">Frieseomelitta varia</name>
    <dbReference type="NCBI Taxonomy" id="561572"/>
    <lineage>
        <taxon>Eukaryota</taxon>
        <taxon>Metazoa</taxon>
        <taxon>Ecdysozoa</taxon>
        <taxon>Arthropoda</taxon>
        <taxon>Hexapoda</taxon>
        <taxon>Insecta</taxon>
        <taxon>Pterygota</taxon>
        <taxon>Neoptera</taxon>
        <taxon>Endopterygota</taxon>
        <taxon>Hymenoptera</taxon>
        <taxon>Apocrita</taxon>
        <taxon>Aculeata</taxon>
        <taxon>Apoidea</taxon>
        <taxon>Anthophila</taxon>
        <taxon>Apidae</taxon>
        <taxon>Frieseomelitta</taxon>
    </lineage>
</organism>
<protein>
    <submittedName>
        <fullName evidence="8">Uncharacterized protein</fullName>
    </submittedName>
</protein>
<feature type="compositionally biased region" description="Basic and acidic residues" evidence="5">
    <location>
        <begin position="116"/>
        <end position="125"/>
    </location>
</feature>
<feature type="compositionally biased region" description="Acidic residues" evidence="5">
    <location>
        <begin position="344"/>
        <end position="365"/>
    </location>
</feature>
<keyword evidence="4" id="KW-0539">Nucleus</keyword>
<dbReference type="InterPro" id="IPR003877">
    <property type="entry name" value="SPRY_dom"/>
</dbReference>
<dbReference type="Pfam" id="PF02037">
    <property type="entry name" value="SAP"/>
    <property type="match status" value="1"/>
</dbReference>
<dbReference type="GO" id="GO:0000380">
    <property type="term" value="P:alternative mRNA splicing, via spliceosome"/>
    <property type="evidence" value="ECO:0007669"/>
    <property type="project" value="TreeGrafter"/>
</dbReference>
<evidence type="ECO:0000256" key="3">
    <source>
        <dbReference type="ARBA" id="ARBA00022553"/>
    </source>
</evidence>
<feature type="compositionally biased region" description="Basic and acidic residues" evidence="5">
    <location>
        <begin position="848"/>
        <end position="885"/>
    </location>
</feature>
<gene>
    <name evidence="8" type="ORF">E2986_04696</name>
</gene>
<feature type="domain" description="SAP" evidence="7">
    <location>
        <begin position="3"/>
        <end position="37"/>
    </location>
</feature>
<dbReference type="GO" id="GO:0003723">
    <property type="term" value="F:RNA binding"/>
    <property type="evidence" value="ECO:0007669"/>
    <property type="project" value="TreeGrafter"/>
</dbReference>
<dbReference type="Gene3D" id="1.10.720.30">
    <property type="entry name" value="SAP domain"/>
    <property type="match status" value="1"/>
</dbReference>
<dbReference type="PANTHER" id="PTHR12381">
    <property type="entry name" value="HETEROGENEOUS NUCLEAR RIBONUCLEOPROTEIN U FAMILY MEMBER"/>
    <property type="match status" value="1"/>
</dbReference>
<dbReference type="InterPro" id="IPR013320">
    <property type="entry name" value="ConA-like_dom_sf"/>
</dbReference>
<comment type="subcellular location">
    <subcellularLocation>
        <location evidence="1">Nucleus</location>
    </subcellularLocation>
</comment>
<evidence type="ECO:0000313" key="9">
    <source>
        <dbReference type="Proteomes" id="UP000655588"/>
    </source>
</evidence>
<evidence type="ECO:0000256" key="1">
    <source>
        <dbReference type="ARBA" id="ARBA00004123"/>
    </source>
</evidence>
<comment type="caution">
    <text evidence="8">The sequence shown here is derived from an EMBL/GenBank/DDBJ whole genome shotgun (WGS) entry which is preliminary data.</text>
</comment>
<feature type="compositionally biased region" description="Polar residues" evidence="5">
    <location>
        <begin position="42"/>
        <end position="54"/>
    </location>
</feature>
<dbReference type="InterPro" id="IPR027417">
    <property type="entry name" value="P-loop_NTPase"/>
</dbReference>
<keyword evidence="3" id="KW-0597">Phosphoprotein</keyword>
<evidence type="ECO:0000259" key="7">
    <source>
        <dbReference type="PROSITE" id="PS50800"/>
    </source>
</evidence>
<feature type="region of interest" description="Disordered" evidence="5">
    <location>
        <begin position="37"/>
        <end position="181"/>
    </location>
</feature>
<feature type="compositionally biased region" description="Basic and acidic residues" evidence="5">
    <location>
        <begin position="55"/>
        <end position="69"/>
    </location>
</feature>
<dbReference type="InterPro" id="IPR001870">
    <property type="entry name" value="B30.2/SPRY"/>
</dbReference>
<evidence type="ECO:0000313" key="8">
    <source>
        <dbReference type="EMBL" id="KAF3424753.1"/>
    </source>
</evidence>
<feature type="domain" description="B30.2/SPRY" evidence="6">
    <location>
        <begin position="419"/>
        <end position="625"/>
    </location>
</feature>
<dbReference type="Pfam" id="PF13671">
    <property type="entry name" value="AAA_33"/>
    <property type="match status" value="1"/>
</dbReference>
<evidence type="ECO:0000259" key="6">
    <source>
        <dbReference type="PROSITE" id="PS50188"/>
    </source>
</evidence>
<dbReference type="CDD" id="cd12884">
    <property type="entry name" value="SPRY_hnRNP"/>
    <property type="match status" value="1"/>
</dbReference>
<keyword evidence="9" id="KW-1185">Reference proteome</keyword>
<dbReference type="SUPFAM" id="SSF68906">
    <property type="entry name" value="SAP domain"/>
    <property type="match status" value="1"/>
</dbReference>
<feature type="compositionally biased region" description="Basic residues" evidence="5">
    <location>
        <begin position="97"/>
        <end position="115"/>
    </location>
</feature>
<feature type="compositionally biased region" description="Polar residues" evidence="5">
    <location>
        <begin position="963"/>
        <end position="980"/>
    </location>
</feature>
<evidence type="ECO:0000256" key="2">
    <source>
        <dbReference type="ARBA" id="ARBA00022481"/>
    </source>
</evidence>
<feature type="compositionally biased region" description="Low complexity" evidence="5">
    <location>
        <begin position="981"/>
        <end position="999"/>
    </location>
</feature>
<dbReference type="SMART" id="SM00449">
    <property type="entry name" value="SPRY"/>
    <property type="match status" value="1"/>
</dbReference>
<feature type="compositionally biased region" description="Basic and acidic residues" evidence="5">
    <location>
        <begin position="394"/>
        <end position="410"/>
    </location>
</feature>
<dbReference type="InterPro" id="IPR003034">
    <property type="entry name" value="SAP_dom"/>
</dbReference>
<dbReference type="SUPFAM" id="SSF49899">
    <property type="entry name" value="Concanavalin A-like lectins/glucanases"/>
    <property type="match status" value="1"/>
</dbReference>
<sequence length="1055" mass="120676">MDLEKLKVAELRTELSQRRLDTKGVKSVLVERLRKAIEEENANQVNQGKANASTEDTHDDTMQENERSTKIPQTPKKSSRLSKTAPVMTPKEDTVKKSSRRTPRVPYSSRRRTSPKKADQNDMSREPSPTISESALAEEAIAEGSMQEDTVTQEEPIVQEVTPVQEEKPLSPKKDEQEETKDLLLSIENKDINSMKVIKDDEVKNADVDENEKNINISQVCPVKSPVDYSDTDVSVSKESLDDKDETDQKQESTVIKLTQETVENIHIKESQNTVTEAQENEKSIIINDARDKIDTNTKRDTDVEHEEENIESIENIDNDHIVESINDTKTTDIPDPEQQINELLEEDQDIDINENDELKEEELLEDKTILSTSEKEMDSSIEKKQDEEDIEMSEIKHEEDTDVDMKEQDTNNVVKDRKRKRSPSPVEDRHDSPSPVLIENEPEIDDSALILSWYDSDLNLVIDKDGYFTATPMHNDGFSHMWAGARASYGFLCGKVYYEAKIVEHCTVNAENEDHPHVLRIGWSTPYTSMQLGEEKFSFGYSSTGKKLTDNQYEDYGLEFGKDDIIGCYLDATSENVVMSYTVNGKDQGIAFNISKEELSDKPLFPHILSKNCSFACNFGQETPWTEEILQDYVSIGNVESQYKIPGPRRPEKKDECEIIMMCGLPACGKTTWAMQYVTEHPQKMYNILGLNSLINKMKDPGLSEKEGYNEQWKILIGKCTDALDRLIEMASSRRRNYILDQTNVYPSAQRRKLKNFCGYQRKAVVIVPSEEEFKSRIAKHKPIDGKEITDSMILEMKANFRAPIVGESFNVVDWVELNQEEGEKLIEKYNKEGKDAGYGGQRIKRARNDSRSENAHESRGDIRSNRDNRDYRDRRSNYPDRNRNPVWRGNMGWRDRPQRGGGHIRHGSGYGPPMPRRRRGVPIPLVHRGMSRRGGNSDRRGGNDRGRARQGSRSRAPIGNYQGSQQSMWSQHGNWPSAQSQEGWGQQNNWGSQQPWGNWKSYGQGSYSHQNSYNQQGYGNGNWNSWNQQYYNQYWGQQQSGQTTTSGQTTNKQ</sequence>